<reference evidence="2 3" key="1">
    <citation type="journal article" date="2023" name="G3 (Bethesda)">
        <title>A chromosome-level genome assembly of Zasmidium syzygii isolated from banana leaves.</title>
        <authorList>
            <person name="van Westerhoven A.C."/>
            <person name="Mehrabi R."/>
            <person name="Talebi R."/>
            <person name="Steentjes M.B.F."/>
            <person name="Corcolon B."/>
            <person name="Chong P.A."/>
            <person name="Kema G.H.J."/>
            <person name="Seidl M.F."/>
        </authorList>
    </citation>
    <scope>NUCLEOTIDE SEQUENCE [LARGE SCALE GENOMIC DNA]</scope>
    <source>
        <strain evidence="2 3">P124</strain>
    </source>
</reference>
<feature type="compositionally biased region" description="Polar residues" evidence="1">
    <location>
        <begin position="1"/>
        <end position="11"/>
    </location>
</feature>
<accession>A0ABR0EHV0</accession>
<keyword evidence="3" id="KW-1185">Reference proteome</keyword>
<gene>
    <name evidence="2" type="ORF">PRZ48_006900</name>
</gene>
<proteinExistence type="predicted"/>
<dbReference type="EMBL" id="JAXOVC010000005">
    <property type="protein sequence ID" value="KAK4501094.1"/>
    <property type="molecule type" value="Genomic_DNA"/>
</dbReference>
<dbReference type="Proteomes" id="UP001305779">
    <property type="component" value="Unassembled WGS sequence"/>
</dbReference>
<evidence type="ECO:0000256" key="1">
    <source>
        <dbReference type="SAM" id="MobiDB-lite"/>
    </source>
</evidence>
<sequence length="340" mass="38752">MGTGRADNNSPPREVSPMDPSLERNPVPMVQDLTSYSIGPGSEPDAESKFSTAQVIQEECQVPFNDMLKFVKNLDTHQATIAVPVYPEDYERTDEEEEALEEQIRDRTWGFYAFVTDYEAASQSKLPRALDNLLKCVRFGLRYDIKLGASLQVADEVWQRFRLEIVEDKRVLENASVDRVRATFVSLIRARRPDFGERDTGPPRGTRYQTCLLLDTESIESLASLEVPEQPSLESWKTLDKKMLKAVSAQWQRPQRSDSTYRGWYPATPVELENLFAEAGSDCYQLEDRFEDESSGLLADTYGYPPHLRRFMDDESIGTAKHPSEVKAPICIEQISSEYK</sequence>
<evidence type="ECO:0000313" key="3">
    <source>
        <dbReference type="Proteomes" id="UP001305779"/>
    </source>
</evidence>
<name>A0ABR0EHV0_ZASCE</name>
<protein>
    <submittedName>
        <fullName evidence="2">Uncharacterized protein</fullName>
    </submittedName>
</protein>
<evidence type="ECO:0000313" key="2">
    <source>
        <dbReference type="EMBL" id="KAK4501094.1"/>
    </source>
</evidence>
<comment type="caution">
    <text evidence="2">The sequence shown here is derived from an EMBL/GenBank/DDBJ whole genome shotgun (WGS) entry which is preliminary data.</text>
</comment>
<feature type="region of interest" description="Disordered" evidence="1">
    <location>
        <begin position="1"/>
        <end position="48"/>
    </location>
</feature>
<organism evidence="2 3">
    <name type="scientific">Zasmidium cellare</name>
    <name type="common">Wine cellar mold</name>
    <name type="synonym">Racodium cellare</name>
    <dbReference type="NCBI Taxonomy" id="395010"/>
    <lineage>
        <taxon>Eukaryota</taxon>
        <taxon>Fungi</taxon>
        <taxon>Dikarya</taxon>
        <taxon>Ascomycota</taxon>
        <taxon>Pezizomycotina</taxon>
        <taxon>Dothideomycetes</taxon>
        <taxon>Dothideomycetidae</taxon>
        <taxon>Mycosphaerellales</taxon>
        <taxon>Mycosphaerellaceae</taxon>
        <taxon>Zasmidium</taxon>
    </lineage>
</organism>